<evidence type="ECO:0000313" key="2">
    <source>
        <dbReference type="Proteomes" id="UP001062846"/>
    </source>
</evidence>
<keyword evidence="2" id="KW-1185">Reference proteome</keyword>
<comment type="caution">
    <text evidence="1">The sequence shown here is derived from an EMBL/GenBank/DDBJ whole genome shotgun (WGS) entry which is preliminary data.</text>
</comment>
<proteinExistence type="predicted"/>
<dbReference type="EMBL" id="CM046397">
    <property type="protein sequence ID" value="KAI8535752.1"/>
    <property type="molecule type" value="Genomic_DNA"/>
</dbReference>
<gene>
    <name evidence="1" type="ORF">RHMOL_Rhmol10G0198200</name>
</gene>
<sequence>MADDGMISGSGEVVDHPRDEGASMEPTIGDQTATGETAVVSAVALDGGEGGANQQQEVGDEENPHATEENPRATVPTGAVGSISEAGGLGVEVEGPAMIGGSSGSGGAMGDDPGPNEFPPRDPTKGKSTVIVEEENPIEEEQTTEEPPIEIREQDIAFRPPASAATSSRHVPITFDEIAEHTPNEILARLLEERPDIGEYVLKAKEERARAVEAGVAAEKAERKRKDREEPLRDMEAEERVAEEAIGPRVTAVAEAAEVRRPDYTSETYTPPTPHLFVPSGFSAYTPQRLEYDDETVLRDPLIHIANTWAEVTTEREAEQMARAYLLYLFGATLYPNRRSRVHLSYLPALRDLRTASRFDWGGAALATAYTFLGNSSRTGKSTAGYWRIWELWAYEVLRMYPPQCKHPDLSTLPRALIWSKKYMGLKEGRGNLDAYRLYLDELRASQVNWNPWRVAGAEPTYLARSRAITASRVLLESAFGWQWYLGDRVTRQSLGYTAFQVPGPLPPRASHTSTYTQAELEGFTQPDTELRRFLRPEMDYAEYQRDHLARPLGIRAFRDVRSQAHGAGEERRAAGERARGGEGRVRLHAGVPVRGGPPEMSWVVPVTDAQGNLAEIHLVPARVDPPPVTVPAPAEWVNEAVRRMLALENLVRRVAGGFQLELRYPAPTAPQAQRAAGKKPQGQGHATSRSKRTRTPPQKQLAVRTPIPTATPQRQTRSSQAAAARKEPARQAAARAEEQFRIAVRKRPSSEEQRAQKRPRLVMLPTSEDEEDDEDEEEDDEEGEEEEHSSARSDSDDSVDDPAYEEDPKDGADDDDDGSDDDGGRTGLKDWLGGED</sequence>
<accession>A0ACC0M5E4</accession>
<dbReference type="Proteomes" id="UP001062846">
    <property type="component" value="Chromosome 10"/>
</dbReference>
<protein>
    <submittedName>
        <fullName evidence="1">Uncharacterized protein</fullName>
    </submittedName>
</protein>
<reference evidence="1" key="1">
    <citation type="submission" date="2022-02" db="EMBL/GenBank/DDBJ databases">
        <title>Plant Genome Project.</title>
        <authorList>
            <person name="Zhang R.-G."/>
        </authorList>
    </citation>
    <scope>NUCLEOTIDE SEQUENCE</scope>
    <source>
        <strain evidence="1">AT1</strain>
    </source>
</reference>
<name>A0ACC0M5E4_RHOML</name>
<evidence type="ECO:0000313" key="1">
    <source>
        <dbReference type="EMBL" id="KAI8535752.1"/>
    </source>
</evidence>
<organism evidence="1 2">
    <name type="scientific">Rhododendron molle</name>
    <name type="common">Chinese azalea</name>
    <name type="synonym">Azalea mollis</name>
    <dbReference type="NCBI Taxonomy" id="49168"/>
    <lineage>
        <taxon>Eukaryota</taxon>
        <taxon>Viridiplantae</taxon>
        <taxon>Streptophyta</taxon>
        <taxon>Embryophyta</taxon>
        <taxon>Tracheophyta</taxon>
        <taxon>Spermatophyta</taxon>
        <taxon>Magnoliopsida</taxon>
        <taxon>eudicotyledons</taxon>
        <taxon>Gunneridae</taxon>
        <taxon>Pentapetalae</taxon>
        <taxon>asterids</taxon>
        <taxon>Ericales</taxon>
        <taxon>Ericaceae</taxon>
        <taxon>Ericoideae</taxon>
        <taxon>Rhodoreae</taxon>
        <taxon>Rhododendron</taxon>
    </lineage>
</organism>